<evidence type="ECO:0000259" key="2">
    <source>
        <dbReference type="Pfam" id="PF03795"/>
    </source>
</evidence>
<proteinExistence type="inferred from homology"/>
<accession>A0A9Q4AR71</accession>
<dbReference type="InterPro" id="IPR005545">
    <property type="entry name" value="YCII"/>
</dbReference>
<dbReference type="PANTHER" id="PTHR37828">
    <property type="entry name" value="GSR2449 PROTEIN"/>
    <property type="match status" value="1"/>
</dbReference>
<comment type="similarity">
    <text evidence="1">Belongs to the YciI family.</text>
</comment>
<dbReference type="EMBL" id="JAMWDU010000005">
    <property type="protein sequence ID" value="MCP8888266.1"/>
    <property type="molecule type" value="Genomic_DNA"/>
</dbReference>
<dbReference type="Proteomes" id="UP001060275">
    <property type="component" value="Unassembled WGS sequence"/>
</dbReference>
<reference evidence="3" key="1">
    <citation type="submission" date="2022-06" db="EMBL/GenBank/DDBJ databases">
        <title>Devosia sp. XJ19-45 genome assembly.</title>
        <authorList>
            <person name="Li B."/>
            <person name="Cai M."/>
            <person name="Nie G."/>
            <person name="Li W."/>
        </authorList>
    </citation>
    <scope>NUCLEOTIDE SEQUENCE</scope>
    <source>
        <strain evidence="3">XJ19-45</strain>
    </source>
</reference>
<dbReference type="RefSeq" id="WP_254675326.1">
    <property type="nucleotide sequence ID" value="NZ_JAMWDU010000005.1"/>
</dbReference>
<dbReference type="InterPro" id="IPR011008">
    <property type="entry name" value="Dimeric_a/b-barrel"/>
</dbReference>
<evidence type="ECO:0000256" key="1">
    <source>
        <dbReference type="ARBA" id="ARBA00007689"/>
    </source>
</evidence>
<protein>
    <submittedName>
        <fullName evidence="3">YciI family protein</fullName>
    </submittedName>
</protein>
<keyword evidence="4" id="KW-1185">Reference proteome</keyword>
<dbReference type="PANTHER" id="PTHR37828:SF1">
    <property type="entry name" value="YCII-RELATED DOMAIN-CONTAINING PROTEIN"/>
    <property type="match status" value="1"/>
</dbReference>
<comment type="caution">
    <text evidence="3">The sequence shown here is derived from an EMBL/GenBank/DDBJ whole genome shotgun (WGS) entry which is preliminary data.</text>
</comment>
<feature type="domain" description="YCII-related" evidence="2">
    <location>
        <begin position="1"/>
        <end position="79"/>
    </location>
</feature>
<evidence type="ECO:0000313" key="4">
    <source>
        <dbReference type="Proteomes" id="UP001060275"/>
    </source>
</evidence>
<dbReference type="AlphaFoldDB" id="A0A9Q4AR71"/>
<sequence>MFILTLTYTVPLDAVDAHIAPHMAWVAEGYEKGIFLASGRKEPRTGGVILAHGQRDALAALVATDPFVIAGVAQYEITELVLSRTAPGLERLKA</sequence>
<dbReference type="SUPFAM" id="SSF54909">
    <property type="entry name" value="Dimeric alpha+beta barrel"/>
    <property type="match status" value="1"/>
</dbReference>
<name>A0A9Q4AR71_9HYPH</name>
<organism evidence="3 4">
    <name type="scientific">Devosia ureilytica</name>
    <dbReference type="NCBI Taxonomy" id="2952754"/>
    <lineage>
        <taxon>Bacteria</taxon>
        <taxon>Pseudomonadati</taxon>
        <taxon>Pseudomonadota</taxon>
        <taxon>Alphaproteobacteria</taxon>
        <taxon>Hyphomicrobiales</taxon>
        <taxon>Devosiaceae</taxon>
        <taxon>Devosia</taxon>
    </lineage>
</organism>
<dbReference type="Pfam" id="PF03795">
    <property type="entry name" value="YCII"/>
    <property type="match status" value="1"/>
</dbReference>
<evidence type="ECO:0000313" key="3">
    <source>
        <dbReference type="EMBL" id="MCP8888266.1"/>
    </source>
</evidence>
<gene>
    <name evidence="3" type="ORF">NF348_14180</name>
</gene>